<evidence type="ECO:0000259" key="2">
    <source>
        <dbReference type="PROSITE" id="PS50142"/>
    </source>
</evidence>
<dbReference type="PANTHER" id="PTHR14950">
    <property type="entry name" value="DICER-RELATED"/>
    <property type="match status" value="1"/>
</dbReference>
<dbReference type="PROSITE" id="PS50142">
    <property type="entry name" value="RNASE_3_2"/>
    <property type="match status" value="2"/>
</dbReference>
<dbReference type="Pfam" id="PF00636">
    <property type="entry name" value="Ribonuclease_3"/>
    <property type="match status" value="2"/>
</dbReference>
<dbReference type="GO" id="GO:0004525">
    <property type="term" value="F:ribonuclease III activity"/>
    <property type="evidence" value="ECO:0007669"/>
    <property type="project" value="InterPro"/>
</dbReference>
<feature type="domain" description="RNase III" evidence="2">
    <location>
        <begin position="1"/>
        <end position="149"/>
    </location>
</feature>
<dbReference type="GO" id="GO:0030422">
    <property type="term" value="P:siRNA processing"/>
    <property type="evidence" value="ECO:0007669"/>
    <property type="project" value="TreeGrafter"/>
</dbReference>
<dbReference type="EMBL" id="CAMGYJ010000003">
    <property type="protein sequence ID" value="CAI0395040.1"/>
    <property type="molecule type" value="Genomic_DNA"/>
</dbReference>
<proteinExistence type="predicted"/>
<dbReference type="CDD" id="cd00593">
    <property type="entry name" value="RIBOc"/>
    <property type="match status" value="2"/>
</dbReference>
<comment type="caution">
    <text evidence="3">The sequence shown here is derived from an EMBL/GenBank/DDBJ whole genome shotgun (WGS) entry which is preliminary data.</text>
</comment>
<dbReference type="AlphaFoldDB" id="A0AAV0IBM8"/>
<gene>
    <name evidence="3" type="ORF">LITE_LOCUS8567</name>
</gene>
<dbReference type="GO" id="GO:0005634">
    <property type="term" value="C:nucleus"/>
    <property type="evidence" value="ECO:0007669"/>
    <property type="project" value="TreeGrafter"/>
</dbReference>
<feature type="domain" description="RNase III" evidence="2">
    <location>
        <begin position="206"/>
        <end position="260"/>
    </location>
</feature>
<evidence type="ECO:0000313" key="3">
    <source>
        <dbReference type="EMBL" id="CAI0395040.1"/>
    </source>
</evidence>
<evidence type="ECO:0000313" key="4">
    <source>
        <dbReference type="Proteomes" id="UP001154282"/>
    </source>
</evidence>
<dbReference type="InterPro" id="IPR000999">
    <property type="entry name" value="RNase_III_dom"/>
</dbReference>
<dbReference type="InterPro" id="IPR036389">
    <property type="entry name" value="RNase_III_sf"/>
</dbReference>
<dbReference type="GO" id="GO:0005737">
    <property type="term" value="C:cytoplasm"/>
    <property type="evidence" value="ECO:0007669"/>
    <property type="project" value="TreeGrafter"/>
</dbReference>
<dbReference type="GO" id="GO:0003723">
    <property type="term" value="F:RNA binding"/>
    <property type="evidence" value="ECO:0007669"/>
    <property type="project" value="TreeGrafter"/>
</dbReference>
<dbReference type="SUPFAM" id="SSF69065">
    <property type="entry name" value="RNase III domain-like"/>
    <property type="match status" value="2"/>
</dbReference>
<sequence>MQVLEALTTENCQERLSLERLEILGDAFLKFAVGRRLFLMDDLLDEGELTNKRSNAVNNSNLFKLAVRSNLQVYIRDQPFDPFQFFALGHPCKVICTEESEAAVHNVSRSSVDNPNSEMRCSKNHHWLHKKTMADAVEALVGGFIVDSGFKAAAAFLRWIGIKVEFGESQVTEICAASSRYMPLAASVNIATLEKSLGYSFHHKVYPKMKPGHLTDLRSALVNNRAFANVAVARSFHKFLISDSSALSEAIEAYVDFVQAPAKEGGFREGPRCPKVTPENLNPIVFLTVLDN</sequence>
<dbReference type="Proteomes" id="UP001154282">
    <property type="component" value="Unassembled WGS sequence"/>
</dbReference>
<keyword evidence="4" id="KW-1185">Reference proteome</keyword>
<accession>A0AAV0IBM8</accession>
<evidence type="ECO:0000256" key="1">
    <source>
        <dbReference type="ARBA" id="ARBA00022801"/>
    </source>
</evidence>
<keyword evidence="1" id="KW-0378">Hydrolase</keyword>
<dbReference type="SMART" id="SM00535">
    <property type="entry name" value="RIBOc"/>
    <property type="match status" value="1"/>
</dbReference>
<dbReference type="Gene3D" id="1.10.1520.10">
    <property type="entry name" value="Ribonuclease III domain"/>
    <property type="match status" value="2"/>
</dbReference>
<protein>
    <recommendedName>
        <fullName evidence="2">RNase III domain-containing protein</fullName>
    </recommendedName>
</protein>
<reference evidence="3" key="1">
    <citation type="submission" date="2022-08" db="EMBL/GenBank/DDBJ databases">
        <authorList>
            <person name="Gutierrez-Valencia J."/>
        </authorList>
    </citation>
    <scope>NUCLEOTIDE SEQUENCE</scope>
</reference>
<organism evidence="3 4">
    <name type="scientific">Linum tenue</name>
    <dbReference type="NCBI Taxonomy" id="586396"/>
    <lineage>
        <taxon>Eukaryota</taxon>
        <taxon>Viridiplantae</taxon>
        <taxon>Streptophyta</taxon>
        <taxon>Embryophyta</taxon>
        <taxon>Tracheophyta</taxon>
        <taxon>Spermatophyta</taxon>
        <taxon>Magnoliopsida</taxon>
        <taxon>eudicotyledons</taxon>
        <taxon>Gunneridae</taxon>
        <taxon>Pentapetalae</taxon>
        <taxon>rosids</taxon>
        <taxon>fabids</taxon>
        <taxon>Malpighiales</taxon>
        <taxon>Linaceae</taxon>
        <taxon>Linum</taxon>
    </lineage>
</organism>
<name>A0AAV0IBM8_9ROSI</name>
<dbReference type="PANTHER" id="PTHR14950:SF15">
    <property type="entry name" value="DICER-LIKE PROTEIN 4"/>
    <property type="match status" value="1"/>
</dbReference>